<dbReference type="Proteomes" id="UP000515758">
    <property type="component" value="Chromosome"/>
</dbReference>
<sequence>MTIYTIGFTKKSENKFFNLIKQNHVKKIIDVRLNNVSQLAGFAKRDNLKLFLHELCNCDYEHVPDLAPTDEILKPYKMRINFIYI</sequence>
<reference evidence="1 2" key="1">
    <citation type="submission" date="2019-12" db="EMBL/GenBank/DDBJ databases">
        <title>complete genome sequences of Acinetobacter pittii str. WP2-W18-ESBL-11 isolated from wastewater treatment plant effluent.</title>
        <authorList>
            <person name="Sekizuka T."/>
            <person name="Itokawa K."/>
            <person name="Yatsu K."/>
            <person name="Inamine Y."/>
            <person name="Kuroda M."/>
        </authorList>
    </citation>
    <scope>NUCLEOTIDE SEQUENCE [LARGE SCALE GENOMIC DNA]</scope>
    <source>
        <strain evidence="1 2">WP2-W18-ESBL-11</strain>
    </source>
</reference>
<evidence type="ECO:0008006" key="3">
    <source>
        <dbReference type="Google" id="ProtNLM"/>
    </source>
</evidence>
<dbReference type="RefSeq" id="WP_228287815.1">
    <property type="nucleotide sequence ID" value="NZ_AP021936.1"/>
</dbReference>
<organism evidence="1 2">
    <name type="scientific">Acinetobacter pittii</name>
    <name type="common">Acinetobacter genomosp. 3</name>
    <dbReference type="NCBI Taxonomy" id="48296"/>
    <lineage>
        <taxon>Bacteria</taxon>
        <taxon>Pseudomonadati</taxon>
        <taxon>Pseudomonadota</taxon>
        <taxon>Gammaproteobacteria</taxon>
        <taxon>Moraxellales</taxon>
        <taxon>Moraxellaceae</taxon>
        <taxon>Acinetobacter</taxon>
        <taxon>Acinetobacter calcoaceticus/baumannii complex</taxon>
    </lineage>
</organism>
<dbReference type="EMBL" id="AP021936">
    <property type="protein sequence ID" value="BBQ48807.1"/>
    <property type="molecule type" value="Genomic_DNA"/>
</dbReference>
<evidence type="ECO:0000313" key="2">
    <source>
        <dbReference type="Proteomes" id="UP000515758"/>
    </source>
</evidence>
<name>A0A6S4VAE8_ACIPI</name>
<dbReference type="AlphaFoldDB" id="A0A6S4VAE8"/>
<proteinExistence type="predicted"/>
<accession>A0A6S4VAE8</accession>
<dbReference type="InterPro" id="IPR007438">
    <property type="entry name" value="DUF488"/>
</dbReference>
<evidence type="ECO:0000313" key="1">
    <source>
        <dbReference type="EMBL" id="BBQ48807.1"/>
    </source>
</evidence>
<protein>
    <recommendedName>
        <fullName evidence="3">DUF488 domain-containing protein</fullName>
    </recommendedName>
</protein>
<gene>
    <name evidence="1" type="ORF">WP2W18E11_18050</name>
</gene>
<dbReference type="Pfam" id="PF04343">
    <property type="entry name" value="DUF488"/>
    <property type="match status" value="1"/>
</dbReference>